<evidence type="ECO:0000256" key="3">
    <source>
        <dbReference type="ARBA" id="ARBA00022517"/>
    </source>
</evidence>
<dbReference type="GO" id="GO:0000027">
    <property type="term" value="P:ribosomal large subunit assembly"/>
    <property type="evidence" value="ECO:0007669"/>
    <property type="project" value="UniProtKB-UniRule"/>
</dbReference>
<keyword evidence="7" id="KW-1185">Reference proteome</keyword>
<dbReference type="PIRSF" id="PIRSF017302">
    <property type="entry name" value="Gltscr2"/>
    <property type="match status" value="1"/>
</dbReference>
<protein>
    <recommendedName>
        <fullName evidence="2 5">Ribosome biogenesis protein NOP53</fullName>
    </recommendedName>
</protein>
<dbReference type="Proteomes" id="UP000504635">
    <property type="component" value="Unplaced"/>
</dbReference>
<evidence type="ECO:0000256" key="6">
    <source>
        <dbReference type="SAM" id="MobiDB-lite"/>
    </source>
</evidence>
<dbReference type="PANTHER" id="PTHR14211">
    <property type="entry name" value="GLIOMA SUPPRESSOR CANDIDATE REGION GENE 2"/>
    <property type="match status" value="1"/>
</dbReference>
<dbReference type="InterPro" id="IPR011687">
    <property type="entry name" value="Nop53/GLTSCR2"/>
</dbReference>
<proteinExistence type="inferred from homology"/>
<dbReference type="OrthoDB" id="5072at2759"/>
<dbReference type="RefSeq" id="XP_030754474.1">
    <property type="nucleotide sequence ID" value="XM_030898614.1"/>
</dbReference>
<evidence type="ECO:0000313" key="7">
    <source>
        <dbReference type="Proteomes" id="UP000504635"/>
    </source>
</evidence>
<sequence>MAISGTKRKRVSKKSKLSWRKHTKVKDIETFLDDQREEERLGAPLEVLTNEQLFVLDTKPQTELLTLREKRRLRATRPLKGFAALQPHTGVPDPIKKRNRVKTKEERQKKLIKKEDKNRKAKEIDAVSQRRLSEIRRENERNKRGNFSLDLWGDTISLSSESTIQKKAKEAPKDLHKKRSVLPAVELPHPGMSYNPSFKDHQELLQIIVQEESKVIKKEKHLARVTKDIFRKVSQDKQQKEWMSEMSQGLDLNQNMKSKSTIKKEENYDRKAIKQEKHSARRVTKDAQHNEWLTETAQGLNINEKIKEEENEDDLDRISINPPTKNKKKTLQQRRKQREQLELEKQRASLKREKKKIGDIHKIKVLKQNLEKIENKQKKLRELRKVRLDKKKLEPKVLSSSKIDDPGFDFQMGEKISGNLRSLQKEGNILSDRFVSLQKRNILEPSKRAHRKRPKIKKYVKPGHKDDWEVTIARENKLLSKK</sequence>
<evidence type="ECO:0000256" key="1">
    <source>
        <dbReference type="ARBA" id="ARBA00008838"/>
    </source>
</evidence>
<evidence type="ECO:0000313" key="8">
    <source>
        <dbReference type="RefSeq" id="XP_030754474.1"/>
    </source>
</evidence>
<evidence type="ECO:0000256" key="5">
    <source>
        <dbReference type="PIRNR" id="PIRNR017302"/>
    </source>
</evidence>
<dbReference type="PANTHER" id="PTHR14211:SF7">
    <property type="entry name" value="RIBOSOME BIOGENESIS PROTEIN NOP53"/>
    <property type="match status" value="1"/>
</dbReference>
<dbReference type="GO" id="GO:0008097">
    <property type="term" value="F:5S rRNA binding"/>
    <property type="evidence" value="ECO:0007669"/>
    <property type="project" value="TreeGrafter"/>
</dbReference>
<organism evidence="7 8">
    <name type="scientific">Sitophilus oryzae</name>
    <name type="common">Rice weevil</name>
    <name type="synonym">Curculio oryzae</name>
    <dbReference type="NCBI Taxonomy" id="7048"/>
    <lineage>
        <taxon>Eukaryota</taxon>
        <taxon>Metazoa</taxon>
        <taxon>Ecdysozoa</taxon>
        <taxon>Arthropoda</taxon>
        <taxon>Hexapoda</taxon>
        <taxon>Insecta</taxon>
        <taxon>Pterygota</taxon>
        <taxon>Neoptera</taxon>
        <taxon>Endopterygota</taxon>
        <taxon>Coleoptera</taxon>
        <taxon>Polyphaga</taxon>
        <taxon>Cucujiformia</taxon>
        <taxon>Curculionidae</taxon>
        <taxon>Dryophthorinae</taxon>
        <taxon>Sitophilus</taxon>
    </lineage>
</organism>
<name>A0A6J2XV53_SITOR</name>
<comment type="subcellular location">
    <subcellularLocation>
        <location evidence="5">Nucleus</location>
        <location evidence="5">Nucleolus</location>
    </subcellularLocation>
    <subcellularLocation>
        <location evidence="5">Nucleus</location>
        <location evidence="5">Nucleoplasm</location>
    </subcellularLocation>
</comment>
<keyword evidence="4 5" id="KW-0539">Nucleus</keyword>
<feature type="region of interest" description="Disordered" evidence="6">
    <location>
        <begin position="303"/>
        <end position="339"/>
    </location>
</feature>
<dbReference type="FunCoup" id="A0A6J2XV53">
    <property type="interactions" value="1354"/>
</dbReference>
<feature type="compositionally biased region" description="Basic residues" evidence="6">
    <location>
        <begin position="325"/>
        <end position="337"/>
    </location>
</feature>
<dbReference type="AlphaFoldDB" id="A0A6J2XV53"/>
<feature type="region of interest" description="Disordered" evidence="6">
    <location>
        <begin position="84"/>
        <end position="109"/>
    </location>
</feature>
<dbReference type="InParanoid" id="A0A6J2XV53"/>
<dbReference type="GO" id="GO:0005654">
    <property type="term" value="C:nucleoplasm"/>
    <property type="evidence" value="ECO:0007669"/>
    <property type="project" value="UniProtKB-SubCell"/>
</dbReference>
<dbReference type="Pfam" id="PF07767">
    <property type="entry name" value="Nop53"/>
    <property type="match status" value="1"/>
</dbReference>
<gene>
    <name evidence="8" type="primary">LOC115881202</name>
</gene>
<comment type="similarity">
    <text evidence="1 5">Belongs to the NOP53 family.</text>
</comment>
<comment type="function">
    <text evidence="5">May play a role in ribosome biogenesis.</text>
</comment>
<accession>A0A6J2XV53</accession>
<dbReference type="GO" id="GO:0006364">
    <property type="term" value="P:rRNA processing"/>
    <property type="evidence" value="ECO:0007669"/>
    <property type="project" value="TreeGrafter"/>
</dbReference>
<evidence type="ECO:0000256" key="4">
    <source>
        <dbReference type="ARBA" id="ARBA00023242"/>
    </source>
</evidence>
<dbReference type="GeneID" id="115881202"/>
<reference evidence="8" key="1">
    <citation type="submission" date="2025-08" db="UniProtKB">
        <authorList>
            <consortium name="RefSeq"/>
        </authorList>
    </citation>
    <scope>IDENTIFICATION</scope>
    <source>
        <tissue evidence="8">Gonads</tissue>
    </source>
</reference>
<evidence type="ECO:0000256" key="2">
    <source>
        <dbReference type="ARBA" id="ARBA00018339"/>
    </source>
</evidence>
<dbReference type="GO" id="GO:0005730">
    <property type="term" value="C:nucleolus"/>
    <property type="evidence" value="ECO:0007669"/>
    <property type="project" value="UniProtKB-SubCell"/>
</dbReference>
<dbReference type="KEGG" id="soy:115881202"/>
<keyword evidence="3 5" id="KW-0690">Ribosome biogenesis</keyword>